<reference evidence="8" key="1">
    <citation type="submission" date="2023-01" db="EMBL/GenBank/DDBJ databases">
        <authorList>
            <person name="Van Ghelder C."/>
            <person name="Rancurel C."/>
        </authorList>
    </citation>
    <scope>NUCLEOTIDE SEQUENCE</scope>
    <source>
        <strain evidence="8">CNCM I-4278</strain>
    </source>
</reference>
<evidence type="ECO:0000313" key="8">
    <source>
        <dbReference type="EMBL" id="CAI6340679.1"/>
    </source>
</evidence>
<dbReference type="GO" id="GO:0006351">
    <property type="term" value="P:DNA-templated transcription"/>
    <property type="evidence" value="ECO:0007669"/>
    <property type="project" value="InterPro"/>
</dbReference>
<keyword evidence="3" id="KW-0805">Transcription regulation</keyword>
<feature type="region of interest" description="Disordered" evidence="6">
    <location>
        <begin position="552"/>
        <end position="579"/>
    </location>
</feature>
<evidence type="ECO:0000256" key="1">
    <source>
        <dbReference type="ARBA" id="ARBA00004123"/>
    </source>
</evidence>
<dbReference type="GO" id="GO:0003677">
    <property type="term" value="F:DNA binding"/>
    <property type="evidence" value="ECO:0007669"/>
    <property type="project" value="InterPro"/>
</dbReference>
<dbReference type="CDD" id="cd12148">
    <property type="entry name" value="fungal_TF_MHR"/>
    <property type="match status" value="1"/>
</dbReference>
<name>A0A9W4USI7_9PLEO</name>
<dbReference type="InterPro" id="IPR036864">
    <property type="entry name" value="Zn2-C6_fun-type_DNA-bd_sf"/>
</dbReference>
<keyword evidence="9" id="KW-1185">Reference proteome</keyword>
<dbReference type="PROSITE" id="PS00463">
    <property type="entry name" value="ZN2_CY6_FUNGAL_1"/>
    <property type="match status" value="1"/>
</dbReference>
<keyword evidence="5" id="KW-0539">Nucleus</keyword>
<comment type="caution">
    <text evidence="8">The sequence shown here is derived from an EMBL/GenBank/DDBJ whole genome shotgun (WGS) entry which is preliminary data.</text>
</comment>
<dbReference type="Pfam" id="PF04082">
    <property type="entry name" value="Fungal_trans"/>
    <property type="match status" value="1"/>
</dbReference>
<evidence type="ECO:0000256" key="6">
    <source>
        <dbReference type="SAM" id="MobiDB-lite"/>
    </source>
</evidence>
<dbReference type="GO" id="GO:0005634">
    <property type="term" value="C:nucleus"/>
    <property type="evidence" value="ECO:0007669"/>
    <property type="project" value="UniProtKB-SubCell"/>
</dbReference>
<dbReference type="InterPro" id="IPR050815">
    <property type="entry name" value="TF_fung"/>
</dbReference>
<organism evidence="8 9">
    <name type="scientific">Periconia digitata</name>
    <dbReference type="NCBI Taxonomy" id="1303443"/>
    <lineage>
        <taxon>Eukaryota</taxon>
        <taxon>Fungi</taxon>
        <taxon>Dikarya</taxon>
        <taxon>Ascomycota</taxon>
        <taxon>Pezizomycotina</taxon>
        <taxon>Dothideomycetes</taxon>
        <taxon>Pleosporomycetidae</taxon>
        <taxon>Pleosporales</taxon>
        <taxon>Massarineae</taxon>
        <taxon>Periconiaceae</taxon>
        <taxon>Periconia</taxon>
    </lineage>
</organism>
<keyword evidence="4" id="KW-0804">Transcription</keyword>
<dbReference type="Gene3D" id="4.10.240.10">
    <property type="entry name" value="Zn(2)-C6 fungal-type DNA-binding domain"/>
    <property type="match status" value="1"/>
</dbReference>
<dbReference type="SUPFAM" id="SSF57701">
    <property type="entry name" value="Zn2/Cys6 DNA-binding domain"/>
    <property type="match status" value="1"/>
</dbReference>
<dbReference type="OrthoDB" id="2943660at2759"/>
<gene>
    <name evidence="8" type="ORF">PDIGIT_LOCUS13863</name>
</gene>
<dbReference type="CDD" id="cd00067">
    <property type="entry name" value="GAL4"/>
    <property type="match status" value="1"/>
</dbReference>
<dbReference type="PANTHER" id="PTHR47338">
    <property type="entry name" value="ZN(II)2CYS6 TRANSCRIPTION FACTOR (EUROFUNG)-RELATED"/>
    <property type="match status" value="1"/>
</dbReference>
<evidence type="ECO:0000313" key="9">
    <source>
        <dbReference type="Proteomes" id="UP001152607"/>
    </source>
</evidence>
<evidence type="ECO:0000256" key="3">
    <source>
        <dbReference type="ARBA" id="ARBA00023015"/>
    </source>
</evidence>
<evidence type="ECO:0000259" key="7">
    <source>
        <dbReference type="PROSITE" id="PS50048"/>
    </source>
</evidence>
<dbReference type="GO" id="GO:0008270">
    <property type="term" value="F:zinc ion binding"/>
    <property type="evidence" value="ECO:0007669"/>
    <property type="project" value="InterPro"/>
</dbReference>
<sequence length="652" mass="72111">MSYSTQSGRKIVCIPCRARKKRCDGRRPVCSSCRDRFVGCRYPSVASSPQSIANPQFTTLGNSPVTGSWSTAYEPVNQPPLVASIASPTVDLNNLFQTSESFQDMPMTTDIDDQGIFSWIPADGDQNNFLWQPDMPGSLSNQLINVDTPRDKSPTHLTGPNTLSVEATSLPNLEELTKLVDVYFRRVHDFLPVLHMSTFKDSLGATSDENHASALLYAVISLATCERQENSVITSRVRWYKKAKEQYSSTSQLPDEPIPALQAAVCLIFQGMMINDWNFAWLTLGKAWRQVVALGYHRLDSEHGKAMPGAPPLPSNWIQRESIRRIVWTLYILDRGLCSPVGLVCNIEDKYIHTNLPMDEEQFQQSIRPESDTAVKFTCSFDVLLDSVRQTAMRKQSDNRLHYLILAYMLLGRVVAHYQHSDDLEISEKESGFDKLEGWLVNLRLCLPHSATSLSAAPLEHLRWVVWLNVVMSINTIFLYHGKDAHDASLGVTHWYHCLAAARKTVAMIREAAVISADLLLNPHTASPLFCSSRILIIEYLVPATLGDGSNGTEGGLSTPPFDARAANGPQGAHSSVQDPSLKKDVDLTILVFERLAEAFGPIGTKFKKGMIYHLAQDMGNAAQLKRNGIKDIMSGCASWGAAPPGFGGVSS</sequence>
<evidence type="ECO:0000256" key="5">
    <source>
        <dbReference type="ARBA" id="ARBA00023242"/>
    </source>
</evidence>
<proteinExistence type="predicted"/>
<dbReference type="Proteomes" id="UP001152607">
    <property type="component" value="Unassembled WGS sequence"/>
</dbReference>
<keyword evidence="2" id="KW-0479">Metal-binding</keyword>
<dbReference type="SMART" id="SM00906">
    <property type="entry name" value="Fungal_trans"/>
    <property type="match status" value="1"/>
</dbReference>
<dbReference type="Pfam" id="PF00172">
    <property type="entry name" value="Zn_clus"/>
    <property type="match status" value="1"/>
</dbReference>
<dbReference type="PANTHER" id="PTHR47338:SF10">
    <property type="entry name" value="TRANSCRIPTION FACTOR DOMAIN-CONTAINING PROTEIN-RELATED"/>
    <property type="match status" value="1"/>
</dbReference>
<dbReference type="SMART" id="SM00066">
    <property type="entry name" value="GAL4"/>
    <property type="match status" value="1"/>
</dbReference>
<dbReference type="InterPro" id="IPR001138">
    <property type="entry name" value="Zn2Cys6_DnaBD"/>
</dbReference>
<dbReference type="GO" id="GO:0000981">
    <property type="term" value="F:DNA-binding transcription factor activity, RNA polymerase II-specific"/>
    <property type="evidence" value="ECO:0007669"/>
    <property type="project" value="InterPro"/>
</dbReference>
<evidence type="ECO:0000256" key="4">
    <source>
        <dbReference type="ARBA" id="ARBA00023163"/>
    </source>
</evidence>
<dbReference type="PROSITE" id="PS50048">
    <property type="entry name" value="ZN2_CY6_FUNGAL_2"/>
    <property type="match status" value="1"/>
</dbReference>
<dbReference type="AlphaFoldDB" id="A0A9W4USI7"/>
<protein>
    <recommendedName>
        <fullName evidence="7">Zn(2)-C6 fungal-type domain-containing protein</fullName>
    </recommendedName>
</protein>
<comment type="subcellular location">
    <subcellularLocation>
        <location evidence="1">Nucleus</location>
    </subcellularLocation>
</comment>
<evidence type="ECO:0000256" key="2">
    <source>
        <dbReference type="ARBA" id="ARBA00022723"/>
    </source>
</evidence>
<accession>A0A9W4USI7</accession>
<feature type="domain" description="Zn(2)-C6 fungal-type" evidence="7">
    <location>
        <begin position="12"/>
        <end position="42"/>
    </location>
</feature>
<dbReference type="EMBL" id="CAOQHR010000010">
    <property type="protein sequence ID" value="CAI6340679.1"/>
    <property type="molecule type" value="Genomic_DNA"/>
</dbReference>
<dbReference type="InterPro" id="IPR007219">
    <property type="entry name" value="XnlR_reg_dom"/>
</dbReference>